<evidence type="ECO:0000256" key="8">
    <source>
        <dbReference type="SAM" id="MobiDB-lite"/>
    </source>
</evidence>
<keyword evidence="3" id="KW-1003">Cell membrane</keyword>
<feature type="transmembrane region" description="Helical" evidence="7">
    <location>
        <begin position="165"/>
        <end position="187"/>
    </location>
</feature>
<comment type="similarity">
    <text evidence="7">Belongs to the binding-protein-dependent transport system permease family.</text>
</comment>
<dbReference type="InterPro" id="IPR035906">
    <property type="entry name" value="MetI-like_sf"/>
</dbReference>
<organism evidence="10 11">
    <name type="scientific">Nocardiopsis mangrovi</name>
    <dbReference type="NCBI Taxonomy" id="1179818"/>
    <lineage>
        <taxon>Bacteria</taxon>
        <taxon>Bacillati</taxon>
        <taxon>Actinomycetota</taxon>
        <taxon>Actinomycetes</taxon>
        <taxon>Streptosporangiales</taxon>
        <taxon>Nocardiopsidaceae</taxon>
        <taxon>Nocardiopsis</taxon>
    </lineage>
</organism>
<sequence length="659" mass="66191">MSATSARPAPAPAPPAAAPPAKAAGPSGAAALARSRPVQALAVAAVLLAGFAAARVLGPSAWLGPFPDTAGQWLIARLDGVYAWIVANRNTSPLFLYGFNYVSVGLGSAVVLVNQALTFLAWPGVVVLGTLATWRAAGWRTVPVVLAAFAVFGLAGLWAEAMTTLALIITSVLIALVAGVPLGILAGRSDGFDRLMRPVLDFMQIMPAFAYLMPMVLLFGIGNPAAAVATAVYAIPPAVRITALAIRGVDAGAVEATTSLGSTPWQLLTKVQLPLARRTILLGVNQTIMLAVSMVVIASVIGAGGLGDAIYQALSKVNVGQAVEAGLAIVLLAIALDRVTGAAGNGEGTGTAPGRRRLLVPAAGLAAVAAATAAAHALDATAWPDGWSVTVAAPVNAANDAVQAAIGGATAASGDLLLQWVLNPLSAVLTGSPWWLVVLAAAGFGAVFAGWRAAVASGAAIAATGLLGVWDNSMDTLSQVLVAAAVTIAIGVLIGILAARSDVLAAVLRPVLDAMQTLPPFVYLIPAVALFGIGRVPALAAAVIFALPPVIRLVNDGIRGVPAGAVEAAVSQGSTGAQLLTKVRLPLARSSLLLAVNQGIMMVLAMVVMGALVGAGSLGYDVVFGLKQNQLGLGLTSGLAIVCLGLALDRVTQGRRSHG</sequence>
<evidence type="ECO:0000313" key="11">
    <source>
        <dbReference type="Proteomes" id="UP001595923"/>
    </source>
</evidence>
<evidence type="ECO:0000256" key="1">
    <source>
        <dbReference type="ARBA" id="ARBA00004141"/>
    </source>
</evidence>
<feature type="transmembrane region" description="Helical" evidence="7">
    <location>
        <begin position="592"/>
        <end position="618"/>
    </location>
</feature>
<protein>
    <submittedName>
        <fullName evidence="10">ABC transporter permease</fullName>
    </submittedName>
</protein>
<dbReference type="PANTHER" id="PTHR47737:SF1">
    <property type="entry name" value="GLYCINE BETAINE_PROLINE BETAINE TRANSPORT SYSTEM PERMEASE PROTEIN PROW"/>
    <property type="match status" value="1"/>
</dbReference>
<comment type="caution">
    <text evidence="10">The sequence shown here is derived from an EMBL/GenBank/DDBJ whole genome shotgun (WGS) entry which is preliminary data.</text>
</comment>
<feature type="transmembrane region" description="Helical" evidence="7">
    <location>
        <begin position="435"/>
        <end position="468"/>
    </location>
</feature>
<dbReference type="Gene3D" id="1.10.3720.10">
    <property type="entry name" value="MetI-like"/>
    <property type="match status" value="2"/>
</dbReference>
<evidence type="ECO:0000256" key="2">
    <source>
        <dbReference type="ARBA" id="ARBA00022448"/>
    </source>
</evidence>
<name>A0ABV9E1R8_9ACTN</name>
<keyword evidence="2 7" id="KW-0813">Transport</keyword>
<accession>A0ABV9E1R8</accession>
<evidence type="ECO:0000256" key="4">
    <source>
        <dbReference type="ARBA" id="ARBA00022692"/>
    </source>
</evidence>
<evidence type="ECO:0000313" key="10">
    <source>
        <dbReference type="EMBL" id="MFC4565085.1"/>
    </source>
</evidence>
<feature type="transmembrane region" description="Helical" evidence="7">
    <location>
        <begin position="142"/>
        <end position="159"/>
    </location>
</feature>
<dbReference type="Pfam" id="PF00528">
    <property type="entry name" value="BPD_transp_1"/>
    <property type="match status" value="2"/>
</dbReference>
<feature type="transmembrane region" description="Helical" evidence="7">
    <location>
        <begin position="208"/>
        <end position="235"/>
    </location>
</feature>
<dbReference type="Proteomes" id="UP001595923">
    <property type="component" value="Unassembled WGS sequence"/>
</dbReference>
<proteinExistence type="inferred from homology"/>
<feature type="domain" description="ABC transmembrane type-1" evidence="9">
    <location>
        <begin position="473"/>
        <end position="652"/>
    </location>
</feature>
<keyword evidence="11" id="KW-1185">Reference proteome</keyword>
<feature type="transmembrane region" description="Helical" evidence="7">
    <location>
        <begin position="70"/>
        <end position="87"/>
    </location>
</feature>
<feature type="transmembrane region" description="Helical" evidence="7">
    <location>
        <begin position="94"/>
        <end position="113"/>
    </location>
</feature>
<reference evidence="11" key="1">
    <citation type="journal article" date="2019" name="Int. J. Syst. Evol. Microbiol.">
        <title>The Global Catalogue of Microorganisms (GCM) 10K type strain sequencing project: providing services to taxonomists for standard genome sequencing and annotation.</title>
        <authorList>
            <consortium name="The Broad Institute Genomics Platform"/>
            <consortium name="The Broad Institute Genome Sequencing Center for Infectious Disease"/>
            <person name="Wu L."/>
            <person name="Ma J."/>
        </authorList>
    </citation>
    <scope>NUCLEOTIDE SEQUENCE [LARGE SCALE GENOMIC DNA]</scope>
    <source>
        <strain evidence="11">XZYJ18</strain>
    </source>
</reference>
<dbReference type="PANTHER" id="PTHR47737">
    <property type="entry name" value="GLYCINE BETAINE/PROLINE BETAINE TRANSPORT SYSTEM PERMEASE PROTEIN PROW"/>
    <property type="match status" value="1"/>
</dbReference>
<gene>
    <name evidence="10" type="ORF">ACFO4E_24785</name>
</gene>
<comment type="subcellular location">
    <subcellularLocation>
        <location evidence="7">Cell membrane</location>
        <topology evidence="7">Multi-pass membrane protein</topology>
    </subcellularLocation>
    <subcellularLocation>
        <location evidence="1">Membrane</location>
        <topology evidence="1">Multi-pass membrane protein</topology>
    </subcellularLocation>
</comment>
<feature type="region of interest" description="Disordered" evidence="8">
    <location>
        <begin position="1"/>
        <end position="22"/>
    </location>
</feature>
<dbReference type="PROSITE" id="PS50928">
    <property type="entry name" value="ABC_TM1"/>
    <property type="match status" value="2"/>
</dbReference>
<feature type="compositionally biased region" description="Pro residues" evidence="8">
    <location>
        <begin position="9"/>
        <end position="18"/>
    </location>
</feature>
<feature type="domain" description="ABC transmembrane type-1" evidence="9">
    <location>
        <begin position="161"/>
        <end position="340"/>
    </location>
</feature>
<feature type="transmembrane region" description="Helical" evidence="7">
    <location>
        <begin position="288"/>
        <end position="311"/>
    </location>
</feature>
<dbReference type="EMBL" id="JBHSFQ010000032">
    <property type="protein sequence ID" value="MFC4565085.1"/>
    <property type="molecule type" value="Genomic_DNA"/>
</dbReference>
<dbReference type="CDD" id="cd06261">
    <property type="entry name" value="TM_PBP2"/>
    <property type="match status" value="2"/>
</dbReference>
<dbReference type="SUPFAM" id="SSF161098">
    <property type="entry name" value="MetI-like"/>
    <property type="match status" value="2"/>
</dbReference>
<feature type="transmembrane region" description="Helical" evidence="7">
    <location>
        <begin position="630"/>
        <end position="648"/>
    </location>
</feature>
<dbReference type="InterPro" id="IPR000515">
    <property type="entry name" value="MetI-like"/>
</dbReference>
<evidence type="ECO:0000256" key="5">
    <source>
        <dbReference type="ARBA" id="ARBA00022989"/>
    </source>
</evidence>
<feature type="transmembrane region" description="Helical" evidence="7">
    <location>
        <begin position="521"/>
        <end position="547"/>
    </location>
</feature>
<dbReference type="RefSeq" id="WP_378578742.1">
    <property type="nucleotide sequence ID" value="NZ_JBHSFQ010000032.1"/>
</dbReference>
<feature type="transmembrane region" description="Helical" evidence="7">
    <location>
        <begin position="40"/>
        <end position="58"/>
    </location>
</feature>
<evidence type="ECO:0000256" key="6">
    <source>
        <dbReference type="ARBA" id="ARBA00023136"/>
    </source>
</evidence>
<keyword evidence="6 7" id="KW-0472">Membrane</keyword>
<feature type="transmembrane region" description="Helical" evidence="7">
    <location>
        <begin position="480"/>
        <end position="501"/>
    </location>
</feature>
<evidence type="ECO:0000256" key="7">
    <source>
        <dbReference type="RuleBase" id="RU363032"/>
    </source>
</evidence>
<evidence type="ECO:0000256" key="3">
    <source>
        <dbReference type="ARBA" id="ARBA00022475"/>
    </source>
</evidence>
<evidence type="ECO:0000259" key="9">
    <source>
        <dbReference type="PROSITE" id="PS50928"/>
    </source>
</evidence>
<keyword evidence="5 7" id="KW-1133">Transmembrane helix</keyword>
<keyword evidence="4 7" id="KW-0812">Transmembrane</keyword>